<protein>
    <recommendedName>
        <fullName evidence="1">PiggyBac transposable element-derived protein domain-containing protein</fullName>
    </recommendedName>
</protein>
<comment type="caution">
    <text evidence="2">The sequence shown here is derived from an EMBL/GenBank/DDBJ whole genome shotgun (WGS) entry which is preliminary data.</text>
</comment>
<evidence type="ECO:0000259" key="1">
    <source>
        <dbReference type="Pfam" id="PF13843"/>
    </source>
</evidence>
<dbReference type="EMBL" id="CAKOFQ010007800">
    <property type="protein sequence ID" value="CAH2008313.1"/>
    <property type="molecule type" value="Genomic_DNA"/>
</dbReference>
<proteinExistence type="predicted"/>
<dbReference type="OrthoDB" id="75807at2759"/>
<feature type="domain" description="PiggyBac transposable element-derived protein" evidence="1">
    <location>
        <begin position="5"/>
        <end position="68"/>
    </location>
</feature>
<dbReference type="Pfam" id="PF13843">
    <property type="entry name" value="DDE_Tnp_1_7"/>
    <property type="match status" value="2"/>
</dbReference>
<organism evidence="2 3">
    <name type="scientific">Acanthoscelides obtectus</name>
    <name type="common">Bean weevil</name>
    <name type="synonym">Bruchus obtectus</name>
    <dbReference type="NCBI Taxonomy" id="200917"/>
    <lineage>
        <taxon>Eukaryota</taxon>
        <taxon>Metazoa</taxon>
        <taxon>Ecdysozoa</taxon>
        <taxon>Arthropoda</taxon>
        <taxon>Hexapoda</taxon>
        <taxon>Insecta</taxon>
        <taxon>Pterygota</taxon>
        <taxon>Neoptera</taxon>
        <taxon>Endopterygota</taxon>
        <taxon>Coleoptera</taxon>
        <taxon>Polyphaga</taxon>
        <taxon>Cucujiformia</taxon>
        <taxon>Chrysomeloidea</taxon>
        <taxon>Chrysomelidae</taxon>
        <taxon>Bruchinae</taxon>
        <taxon>Bruchini</taxon>
        <taxon>Acanthoscelides</taxon>
    </lineage>
</organism>
<evidence type="ECO:0000313" key="3">
    <source>
        <dbReference type="Proteomes" id="UP001152888"/>
    </source>
</evidence>
<dbReference type="PANTHER" id="PTHR46599:SF3">
    <property type="entry name" value="PIGGYBAC TRANSPOSABLE ELEMENT-DERIVED PROTEIN 4"/>
    <property type="match status" value="1"/>
</dbReference>
<feature type="domain" description="PiggyBac transposable element-derived protein" evidence="1">
    <location>
        <begin position="72"/>
        <end position="284"/>
    </location>
</feature>
<dbReference type="InterPro" id="IPR029526">
    <property type="entry name" value="PGBD"/>
</dbReference>
<keyword evidence="3" id="KW-1185">Reference proteome</keyword>
<dbReference type="AlphaFoldDB" id="A0A9P0M6E9"/>
<sequence>MPELKNTDSNEIRTLIGLLILQSICPKPEYKMYFSRRESSETPFFSKVIGGRRLHLLLKFLHFVDNSTILTSFNESLIGWKGRLAWKRFIPSKRKQFGIKMFALCESYSGYMYNYLVYTSADTEYKALYINEPFISRVVLTLIHPLLDKEYRIIDLCDQLVKRRTDSVGTMRINRKGIRRELKAKLQRGETVARFRGKLMIQKRRDKKDVLMISTVHDDSMKKIAARCGDIEKLSYVIHYNASMGGVDLSDNYLNFYGIARTRVKKFYIKMFFYFLSVTTLNAFQIYKKNGGKLKRLNFLLELVFLPRQAGYDIFLHHVPCDSDNAANTYELAGSKGALEPVSGNLGK</sequence>
<dbReference type="PANTHER" id="PTHR46599">
    <property type="entry name" value="PIGGYBAC TRANSPOSABLE ELEMENT-DERIVED PROTEIN 4"/>
    <property type="match status" value="1"/>
</dbReference>
<reference evidence="2" key="1">
    <citation type="submission" date="2022-03" db="EMBL/GenBank/DDBJ databases">
        <authorList>
            <person name="Sayadi A."/>
        </authorList>
    </citation>
    <scope>NUCLEOTIDE SEQUENCE</scope>
</reference>
<accession>A0A9P0M6E9</accession>
<dbReference type="Proteomes" id="UP001152888">
    <property type="component" value="Unassembled WGS sequence"/>
</dbReference>
<evidence type="ECO:0000313" key="2">
    <source>
        <dbReference type="EMBL" id="CAH2008313.1"/>
    </source>
</evidence>
<gene>
    <name evidence="2" type="ORF">ACAOBT_LOCUS30160</name>
</gene>
<name>A0A9P0M6E9_ACAOB</name>